<dbReference type="Proteomes" id="UP000326396">
    <property type="component" value="Linkage Group LG16"/>
</dbReference>
<evidence type="ECO:0008006" key="3">
    <source>
        <dbReference type="Google" id="ProtNLM"/>
    </source>
</evidence>
<keyword evidence="2" id="KW-1185">Reference proteome</keyword>
<dbReference type="EMBL" id="SZYD01000008">
    <property type="protein sequence ID" value="KAD5508741.1"/>
    <property type="molecule type" value="Genomic_DNA"/>
</dbReference>
<name>A0A5N6NYE9_9ASTR</name>
<sequence length="107" mass="12087">MIKEEMGRKDPKDHRLFELGFAAENVVGEGGYAIMYYGVLADKTQVAIKNLIKNRWFWLLLRSFSTYGWLKPGLFLPEENPGLLQIAGSYEVSMDDGCSEDLAYSGD</sequence>
<reference evidence="1 2" key="1">
    <citation type="submission" date="2019-05" db="EMBL/GenBank/DDBJ databases">
        <title>Mikania micrantha, genome provides insights into the molecular mechanism of rapid growth.</title>
        <authorList>
            <person name="Liu B."/>
        </authorList>
    </citation>
    <scope>NUCLEOTIDE SEQUENCE [LARGE SCALE GENOMIC DNA]</scope>
    <source>
        <strain evidence="1">NLD-2019</strain>
        <tissue evidence="1">Leaf</tissue>
    </source>
</reference>
<gene>
    <name evidence="1" type="ORF">E3N88_16444</name>
</gene>
<proteinExistence type="predicted"/>
<dbReference type="InterPro" id="IPR011009">
    <property type="entry name" value="Kinase-like_dom_sf"/>
</dbReference>
<dbReference type="OrthoDB" id="1749798at2759"/>
<dbReference type="SUPFAM" id="SSF56112">
    <property type="entry name" value="Protein kinase-like (PK-like)"/>
    <property type="match status" value="1"/>
</dbReference>
<organism evidence="1 2">
    <name type="scientific">Mikania micrantha</name>
    <name type="common">bitter vine</name>
    <dbReference type="NCBI Taxonomy" id="192012"/>
    <lineage>
        <taxon>Eukaryota</taxon>
        <taxon>Viridiplantae</taxon>
        <taxon>Streptophyta</taxon>
        <taxon>Embryophyta</taxon>
        <taxon>Tracheophyta</taxon>
        <taxon>Spermatophyta</taxon>
        <taxon>Magnoliopsida</taxon>
        <taxon>eudicotyledons</taxon>
        <taxon>Gunneridae</taxon>
        <taxon>Pentapetalae</taxon>
        <taxon>asterids</taxon>
        <taxon>campanulids</taxon>
        <taxon>Asterales</taxon>
        <taxon>Asteraceae</taxon>
        <taxon>Asteroideae</taxon>
        <taxon>Heliantheae alliance</taxon>
        <taxon>Eupatorieae</taxon>
        <taxon>Mikania</taxon>
    </lineage>
</organism>
<dbReference type="Gene3D" id="3.30.200.20">
    <property type="entry name" value="Phosphorylase Kinase, domain 1"/>
    <property type="match status" value="1"/>
</dbReference>
<accession>A0A5N6NYE9</accession>
<protein>
    <recommendedName>
        <fullName evidence="3">Protein kinase domain-containing protein</fullName>
    </recommendedName>
</protein>
<comment type="caution">
    <text evidence="1">The sequence shown here is derived from an EMBL/GenBank/DDBJ whole genome shotgun (WGS) entry which is preliminary data.</text>
</comment>
<dbReference type="AlphaFoldDB" id="A0A5N6NYE9"/>
<evidence type="ECO:0000313" key="2">
    <source>
        <dbReference type="Proteomes" id="UP000326396"/>
    </source>
</evidence>
<evidence type="ECO:0000313" key="1">
    <source>
        <dbReference type="EMBL" id="KAD5508741.1"/>
    </source>
</evidence>